<keyword evidence="2" id="KW-1185">Reference proteome</keyword>
<protein>
    <submittedName>
        <fullName evidence="1">Uncharacterized protein</fullName>
    </submittedName>
</protein>
<accession>A0ABY1XIJ7</accession>
<dbReference type="RefSeq" id="WP_130767674.1">
    <property type="nucleotide sequence ID" value="NZ_SILG01000008.1"/>
</dbReference>
<gene>
    <name evidence="1" type="ORF">ELH03_36915</name>
</gene>
<organism evidence="1 2">
    <name type="scientific">Rhizobium beringeri</name>
    <dbReference type="NCBI Taxonomy" id="3019934"/>
    <lineage>
        <taxon>Bacteria</taxon>
        <taxon>Pseudomonadati</taxon>
        <taxon>Pseudomonadota</taxon>
        <taxon>Alphaproteobacteria</taxon>
        <taxon>Hyphomicrobiales</taxon>
        <taxon>Rhizobiaceae</taxon>
        <taxon>Rhizobium/Agrobacterium group</taxon>
        <taxon>Rhizobium</taxon>
    </lineage>
</organism>
<dbReference type="EMBL" id="SILG01000008">
    <property type="protein sequence ID" value="TBE57569.1"/>
    <property type="molecule type" value="Genomic_DNA"/>
</dbReference>
<reference evidence="1 2" key="1">
    <citation type="submission" date="2019-02" db="EMBL/GenBank/DDBJ databases">
        <title>The genomic architecture of introgression among sibling species of bacteria.</title>
        <authorList>
            <person name="Cavassim M.I.A."/>
            <person name="Moeskjaer S."/>
            <person name="Moslemi C."/>
            <person name="Fields B."/>
            <person name="Bachmann A."/>
            <person name="Vilhjalmsson B."/>
            <person name="Schierup M.H."/>
            <person name="Young J.P.W."/>
            <person name="Andersen S.U."/>
        </authorList>
    </citation>
    <scope>NUCLEOTIDE SEQUENCE [LARGE SCALE GENOMIC DNA]</scope>
    <source>
        <strain evidence="1 2">SM51</strain>
    </source>
</reference>
<dbReference type="Proteomes" id="UP000291302">
    <property type="component" value="Unassembled WGS sequence"/>
</dbReference>
<name>A0ABY1XIJ7_9HYPH</name>
<proteinExistence type="predicted"/>
<evidence type="ECO:0000313" key="2">
    <source>
        <dbReference type="Proteomes" id="UP000291302"/>
    </source>
</evidence>
<evidence type="ECO:0000313" key="1">
    <source>
        <dbReference type="EMBL" id="TBE57569.1"/>
    </source>
</evidence>
<comment type="caution">
    <text evidence="1">The sequence shown here is derived from an EMBL/GenBank/DDBJ whole genome shotgun (WGS) entry which is preliminary data.</text>
</comment>
<sequence>MEQLELLAKRFRDAIERIPPQQLPITLQSFPAGACGDATLLLGHYLKAQGLGPFDYVLGERQDHSHAWLQQGEVIIDITADQFPEVDEAVIVTATPTWHHEFTSEVLHEADFTISDTHTVAMLGAAYHRVMQHLEVPA</sequence>